<protein>
    <recommendedName>
        <fullName evidence="2">N-acetyltransferase domain-containing protein</fullName>
    </recommendedName>
</protein>
<evidence type="ECO:0000313" key="4">
    <source>
        <dbReference type="Proteomes" id="UP000578531"/>
    </source>
</evidence>
<dbReference type="InterPro" id="IPR000182">
    <property type="entry name" value="GNAT_dom"/>
</dbReference>
<dbReference type="PROSITE" id="PS51186">
    <property type="entry name" value="GNAT"/>
    <property type="match status" value="1"/>
</dbReference>
<dbReference type="GO" id="GO:0016747">
    <property type="term" value="F:acyltransferase activity, transferring groups other than amino-acyl groups"/>
    <property type="evidence" value="ECO:0007669"/>
    <property type="project" value="InterPro"/>
</dbReference>
<gene>
    <name evidence="3" type="ORF">HO173_004860</name>
</gene>
<comment type="caution">
    <text evidence="3">The sequence shown here is derived from an EMBL/GenBank/DDBJ whole genome shotgun (WGS) entry which is preliminary data.</text>
</comment>
<dbReference type="Proteomes" id="UP000578531">
    <property type="component" value="Unassembled WGS sequence"/>
</dbReference>
<name>A0A8H6L622_9LECA</name>
<proteinExistence type="predicted"/>
<evidence type="ECO:0000256" key="1">
    <source>
        <dbReference type="SAM" id="MobiDB-lite"/>
    </source>
</evidence>
<feature type="compositionally biased region" description="Basic and acidic residues" evidence="1">
    <location>
        <begin position="189"/>
        <end position="199"/>
    </location>
</feature>
<evidence type="ECO:0000259" key="2">
    <source>
        <dbReference type="PROSITE" id="PS51186"/>
    </source>
</evidence>
<dbReference type="GeneID" id="59286524"/>
<dbReference type="EMBL" id="JACCJC010000016">
    <property type="protein sequence ID" value="KAF6236981.1"/>
    <property type="molecule type" value="Genomic_DNA"/>
</dbReference>
<dbReference type="CDD" id="cd04301">
    <property type="entry name" value="NAT_SF"/>
    <property type="match status" value="1"/>
</dbReference>
<dbReference type="AlphaFoldDB" id="A0A8H6L622"/>
<keyword evidence="4" id="KW-1185">Reference proteome</keyword>
<sequence length="217" mass="24970">MTESSLPVATIRRCLYRDLDRVIPIYNHYVSNTIVSLDLDTKPILYMQKLYNSVLDQDLPFLIVTISNDHTPARKEEDIIGYAYANFYRRLPAFGGTVEILIYLDPNATGQGIGKRLLDVLMVTLKEVTPATDRDHGIREVLAIVPVDEGRDASGFFRKGGFEDRGLLKGVGWKMGRWIDTRTFQRSLAEEPKDGEKAVQKKRQPKRHWWSSVFRRR</sequence>
<evidence type="ECO:0000313" key="3">
    <source>
        <dbReference type="EMBL" id="KAF6236981.1"/>
    </source>
</evidence>
<organism evidence="3 4">
    <name type="scientific">Letharia columbiana</name>
    <dbReference type="NCBI Taxonomy" id="112416"/>
    <lineage>
        <taxon>Eukaryota</taxon>
        <taxon>Fungi</taxon>
        <taxon>Dikarya</taxon>
        <taxon>Ascomycota</taxon>
        <taxon>Pezizomycotina</taxon>
        <taxon>Lecanoromycetes</taxon>
        <taxon>OSLEUM clade</taxon>
        <taxon>Lecanoromycetidae</taxon>
        <taxon>Lecanorales</taxon>
        <taxon>Lecanorineae</taxon>
        <taxon>Parmeliaceae</taxon>
        <taxon>Letharia</taxon>
    </lineage>
</organism>
<feature type="region of interest" description="Disordered" evidence="1">
    <location>
        <begin position="189"/>
        <end position="217"/>
    </location>
</feature>
<feature type="compositionally biased region" description="Basic residues" evidence="1">
    <location>
        <begin position="200"/>
        <end position="217"/>
    </location>
</feature>
<dbReference type="OrthoDB" id="2129362at2759"/>
<dbReference type="RefSeq" id="XP_037166313.1">
    <property type="nucleotide sequence ID" value="XM_037306778.1"/>
</dbReference>
<feature type="domain" description="N-acetyltransferase" evidence="2">
    <location>
        <begin position="34"/>
        <end position="180"/>
    </location>
</feature>
<dbReference type="Pfam" id="PF00583">
    <property type="entry name" value="Acetyltransf_1"/>
    <property type="match status" value="1"/>
</dbReference>
<reference evidence="3 4" key="1">
    <citation type="journal article" date="2020" name="Genomics">
        <title>Complete, high-quality genomes from long-read metagenomic sequencing of two wolf lichen thalli reveals enigmatic genome architecture.</title>
        <authorList>
            <person name="McKenzie S.K."/>
            <person name="Walston R.F."/>
            <person name="Allen J.L."/>
        </authorList>
    </citation>
    <scope>NUCLEOTIDE SEQUENCE [LARGE SCALE GENOMIC DNA]</scope>
    <source>
        <strain evidence="3">WasteWater2</strain>
    </source>
</reference>
<dbReference type="InterPro" id="IPR016181">
    <property type="entry name" value="Acyl_CoA_acyltransferase"/>
</dbReference>
<dbReference type="SUPFAM" id="SSF55729">
    <property type="entry name" value="Acyl-CoA N-acyltransferases (Nat)"/>
    <property type="match status" value="1"/>
</dbReference>
<accession>A0A8H6L622</accession>
<dbReference type="Gene3D" id="3.40.630.30">
    <property type="match status" value="1"/>
</dbReference>